<feature type="domain" description="ABC transmembrane type-1" evidence="7">
    <location>
        <begin position="89"/>
        <end position="293"/>
    </location>
</feature>
<evidence type="ECO:0000313" key="10">
    <source>
        <dbReference type="Proteomes" id="UP000288943"/>
    </source>
</evidence>
<dbReference type="Proteomes" id="UP001527202">
    <property type="component" value="Unassembled WGS sequence"/>
</dbReference>
<dbReference type="KEGG" id="pchi:PC41400_27620"/>
<evidence type="ECO:0000313" key="11">
    <source>
        <dbReference type="Proteomes" id="UP001527202"/>
    </source>
</evidence>
<comment type="similarity">
    <text evidence="6">Belongs to the binding-protein-dependent transport system permease family.</text>
</comment>
<proteinExistence type="inferred from homology"/>
<comment type="subcellular location">
    <subcellularLocation>
        <location evidence="6">Cell membrane</location>
        <topology evidence="6">Multi-pass membrane protein</topology>
    </subcellularLocation>
    <subcellularLocation>
        <location evidence="1">Membrane</location>
        <topology evidence="1">Multi-pass membrane protein</topology>
    </subcellularLocation>
</comment>
<feature type="transmembrane region" description="Helical" evidence="6">
    <location>
        <begin position="127"/>
        <end position="148"/>
    </location>
</feature>
<feature type="transmembrane region" description="Helical" evidence="6">
    <location>
        <begin position="272"/>
        <end position="292"/>
    </location>
</feature>
<feature type="transmembrane region" description="Helical" evidence="6">
    <location>
        <begin position="549"/>
        <end position="569"/>
    </location>
</feature>
<feature type="transmembrane region" description="Helical" evidence="6">
    <location>
        <begin position="380"/>
        <end position="399"/>
    </location>
</feature>
<reference evidence="8 11" key="2">
    <citation type="submission" date="2022-05" db="EMBL/GenBank/DDBJ databases">
        <title>Genome Sequencing of Bee-Associated Microbes.</title>
        <authorList>
            <person name="Dunlap C."/>
        </authorList>
    </citation>
    <scope>NUCLEOTIDE SEQUENCE [LARGE SCALE GENOMIC DNA]</scope>
    <source>
        <strain evidence="8 11">NRRL B-23120</strain>
    </source>
</reference>
<dbReference type="OrthoDB" id="725at2"/>
<dbReference type="SUPFAM" id="SSF161098">
    <property type="entry name" value="MetI-like"/>
    <property type="match status" value="2"/>
</dbReference>
<keyword evidence="2 6" id="KW-0813">Transport</keyword>
<feature type="transmembrane region" description="Helical" evidence="6">
    <location>
        <begin position="218"/>
        <end position="242"/>
    </location>
</feature>
<keyword evidence="5 6" id="KW-0472">Membrane</keyword>
<feature type="transmembrane region" description="Helical" evidence="6">
    <location>
        <begin position="510"/>
        <end position="529"/>
    </location>
</feature>
<dbReference type="GeneID" id="95378562"/>
<dbReference type="InterPro" id="IPR017664">
    <property type="entry name" value="AminoethylPonate_ABC_perm-1"/>
</dbReference>
<feature type="domain" description="ABC transmembrane type-1" evidence="7">
    <location>
        <begin position="374"/>
        <end position="569"/>
    </location>
</feature>
<evidence type="ECO:0000256" key="3">
    <source>
        <dbReference type="ARBA" id="ARBA00022692"/>
    </source>
</evidence>
<dbReference type="Gene3D" id="1.10.3720.10">
    <property type="entry name" value="MetI-like"/>
    <property type="match status" value="2"/>
</dbReference>
<sequence>MMIVRRVQSAARDLRSGLTGTRGRIRRRHGKEERMQQALIALMIAVLAVTVLLPLIGLFSKAFYDKTGQFAGLENFVVYFTTPALLRSLLHTLNVSLLTTVISVGLAFLYAYALTRTDIKGRTLFRYIALLPLFAPTMMHGIGLIYLFGNQGLVTTGLFGLLPAGLDIGLYGPVGIVLAEVAYTFPQAMMIMLVSLAVTDNRLYEAAETLGAGKWRTFLSVTLPSVKYGVISALFVCFTMSFTDFGAPKIVGGNYNVLATDIYKQVIGQQNMTMGAAVGILLTLPAVLAFAVDRFVERRQKTLVSSKSVPYRIQKGSWRNAVFYVICSLIGGAILLLLGAVIFASVIKVWPYELSFTWNHFDFTSVAGEGLAPFWNSMQAALYTALIGTAVTFVFAYLIEKVRHWHALRQFAYFLSILPLALPGMVIGLAFIFFFNRPDNPLSGIYGTIWIVVLANIVHFYAVPFITATAALKKLDKEFETVSESMRVPFYRTFARVTVPMSLPAVLEMFVYYFVNSMVTVSAVVFLYSADFKLASVAIVNMDDAGDTAPAAAMSVLILLTNIVVRIGYEQLTKVMRNRASAWQRK</sequence>
<feature type="transmembrane region" description="Helical" evidence="6">
    <location>
        <begin position="321"/>
        <end position="347"/>
    </location>
</feature>
<feature type="transmembrane region" description="Helical" evidence="6">
    <location>
        <begin position="447"/>
        <end position="472"/>
    </location>
</feature>
<evidence type="ECO:0000256" key="5">
    <source>
        <dbReference type="ARBA" id="ARBA00023136"/>
    </source>
</evidence>
<dbReference type="CDD" id="cd06261">
    <property type="entry name" value="TM_PBP2"/>
    <property type="match status" value="2"/>
</dbReference>
<dbReference type="InterPro" id="IPR000515">
    <property type="entry name" value="MetI-like"/>
</dbReference>
<dbReference type="NCBIfam" id="TIGR03262">
    <property type="entry name" value="PhnU2"/>
    <property type="match status" value="1"/>
</dbReference>
<dbReference type="InterPro" id="IPR035906">
    <property type="entry name" value="MetI-like_sf"/>
</dbReference>
<protein>
    <submittedName>
        <fullName evidence="8 9">2-aminoethylphosphonate ABC transporter permease subunit</fullName>
    </submittedName>
</protein>
<keyword evidence="4 6" id="KW-1133">Transmembrane helix</keyword>
<name>A0A410X3Q3_9BACL</name>
<evidence type="ECO:0000256" key="1">
    <source>
        <dbReference type="ARBA" id="ARBA00004141"/>
    </source>
</evidence>
<dbReference type="RefSeq" id="WP_042234908.1">
    <property type="nucleotide sequence ID" value="NZ_CP026520.1"/>
</dbReference>
<dbReference type="PANTHER" id="PTHR43496:SF1">
    <property type="entry name" value="POLYGALACTURONAN_RHAMNOGALACTURONAN TRANSPORT SYSTEM PERMEASE PROTEIN YTEP"/>
    <property type="match status" value="1"/>
</dbReference>
<reference evidence="9 10" key="1">
    <citation type="submission" date="2018-01" db="EMBL/GenBank/DDBJ databases">
        <title>The whole genome sequencing and assembly of Paenibacillus chitinolyticus KCCM 41400 strain.</title>
        <authorList>
            <person name="Kim J.-Y."/>
            <person name="Park M.-K."/>
            <person name="Lee Y.-J."/>
            <person name="Yi H."/>
            <person name="Bahn Y.-S."/>
            <person name="Kim J.F."/>
            <person name="Lee D.-W."/>
        </authorList>
    </citation>
    <scope>NUCLEOTIDE SEQUENCE [LARGE SCALE GENOMIC DNA]</scope>
    <source>
        <strain evidence="9 10">KCCM 41400</strain>
    </source>
</reference>
<dbReference type="EMBL" id="CP026520">
    <property type="protein sequence ID" value="QAV21230.1"/>
    <property type="molecule type" value="Genomic_DNA"/>
</dbReference>
<dbReference type="EMBL" id="JAMDMJ010000007">
    <property type="protein sequence ID" value="MCY9595292.1"/>
    <property type="molecule type" value="Genomic_DNA"/>
</dbReference>
<evidence type="ECO:0000259" key="7">
    <source>
        <dbReference type="PROSITE" id="PS50928"/>
    </source>
</evidence>
<feature type="transmembrane region" description="Helical" evidence="6">
    <location>
        <begin position="38"/>
        <end position="59"/>
    </location>
</feature>
<dbReference type="AlphaFoldDB" id="A0A410X3Q3"/>
<dbReference type="GO" id="GO:0055085">
    <property type="term" value="P:transmembrane transport"/>
    <property type="evidence" value="ECO:0007669"/>
    <property type="project" value="InterPro"/>
</dbReference>
<keyword evidence="11" id="KW-1185">Reference proteome</keyword>
<dbReference type="Pfam" id="PF00528">
    <property type="entry name" value="BPD_transp_1"/>
    <property type="match status" value="2"/>
</dbReference>
<feature type="transmembrane region" description="Helical" evidence="6">
    <location>
        <begin position="95"/>
        <end position="115"/>
    </location>
</feature>
<evidence type="ECO:0000256" key="2">
    <source>
        <dbReference type="ARBA" id="ARBA00022448"/>
    </source>
</evidence>
<dbReference type="PANTHER" id="PTHR43496">
    <property type="entry name" value="PROTEIN LPLB"/>
    <property type="match status" value="1"/>
</dbReference>
<keyword evidence="3 6" id="KW-0812">Transmembrane</keyword>
<feature type="transmembrane region" description="Helical" evidence="6">
    <location>
        <begin position="411"/>
        <end position="435"/>
    </location>
</feature>
<evidence type="ECO:0000256" key="6">
    <source>
        <dbReference type="RuleBase" id="RU363032"/>
    </source>
</evidence>
<dbReference type="PROSITE" id="PS50928">
    <property type="entry name" value="ABC_TM1"/>
    <property type="match status" value="2"/>
</dbReference>
<accession>A0A410X3Q3</accession>
<organism evidence="9 10">
    <name type="scientific">Paenibacillus chitinolyticus</name>
    <dbReference type="NCBI Taxonomy" id="79263"/>
    <lineage>
        <taxon>Bacteria</taxon>
        <taxon>Bacillati</taxon>
        <taxon>Bacillota</taxon>
        <taxon>Bacilli</taxon>
        <taxon>Bacillales</taxon>
        <taxon>Paenibacillaceae</taxon>
        <taxon>Paenibacillus</taxon>
    </lineage>
</organism>
<gene>
    <name evidence="8" type="ORF">M5X16_05835</name>
    <name evidence="9" type="ORF">PC41400_27620</name>
</gene>
<dbReference type="Proteomes" id="UP000288943">
    <property type="component" value="Chromosome"/>
</dbReference>
<evidence type="ECO:0000256" key="4">
    <source>
        <dbReference type="ARBA" id="ARBA00022989"/>
    </source>
</evidence>
<evidence type="ECO:0000313" key="8">
    <source>
        <dbReference type="EMBL" id="MCY9595292.1"/>
    </source>
</evidence>
<feature type="transmembrane region" description="Helical" evidence="6">
    <location>
        <begin position="168"/>
        <end position="198"/>
    </location>
</feature>
<dbReference type="GO" id="GO:0005886">
    <property type="term" value="C:plasma membrane"/>
    <property type="evidence" value="ECO:0007669"/>
    <property type="project" value="UniProtKB-SubCell"/>
</dbReference>
<evidence type="ECO:0000313" key="9">
    <source>
        <dbReference type="EMBL" id="QAV21230.1"/>
    </source>
</evidence>